<dbReference type="SUPFAM" id="SSF56784">
    <property type="entry name" value="HAD-like"/>
    <property type="match status" value="1"/>
</dbReference>
<dbReference type="PRINTS" id="PR00413">
    <property type="entry name" value="HADHALOGNASE"/>
</dbReference>
<evidence type="ECO:0000313" key="1">
    <source>
        <dbReference type="EMBL" id="WWC82670.1"/>
    </source>
</evidence>
<dbReference type="InterPro" id="IPR023198">
    <property type="entry name" value="PGP-like_dom2"/>
</dbReference>
<dbReference type="InterPro" id="IPR023214">
    <property type="entry name" value="HAD_sf"/>
</dbReference>
<name>A0ABZ2EGV6_9BACT</name>
<dbReference type="Gene3D" id="1.10.150.240">
    <property type="entry name" value="Putative phosphatase, domain 2"/>
    <property type="match status" value="1"/>
</dbReference>
<dbReference type="InterPro" id="IPR006439">
    <property type="entry name" value="HAD-SF_hydro_IA"/>
</dbReference>
<dbReference type="PANTHER" id="PTHR43611:SF3">
    <property type="entry name" value="FLAVIN MONONUCLEOTIDE HYDROLASE 1, CHLOROPLATIC"/>
    <property type="match status" value="1"/>
</dbReference>
<dbReference type="EMBL" id="CP144143">
    <property type="protein sequence ID" value="WWC82670.1"/>
    <property type="molecule type" value="Genomic_DNA"/>
</dbReference>
<dbReference type="EC" id="3.1.3.-" evidence="1"/>
<sequence length="211" mass="24544">MPYLRFMIKNIIYDFGGVIYNIDFKKTFEAFEALGFSNFDDMFSQHHANVLFQNLETGKITPQEFYKQVKNQAPQPITDEQIRDAWNALLLNYRLSSLQFLTELKEQYNLYLLSNTNAIHYDYFSAQLRKETSYPSLESFFTKAYYSHGIGLRKPNTDAYEFVLNDAGIKAEETIFVDDTIGNLPNAEKLGIKTVLLQPGMLIENIDYDNY</sequence>
<dbReference type="GO" id="GO:0016787">
    <property type="term" value="F:hydrolase activity"/>
    <property type="evidence" value="ECO:0007669"/>
    <property type="project" value="UniProtKB-KW"/>
</dbReference>
<organism evidence="1 2">
    <name type="scientific">Mycovorax composti</name>
    <dbReference type="NCBI Taxonomy" id="2962693"/>
    <lineage>
        <taxon>Bacteria</taxon>
        <taxon>Pseudomonadati</taxon>
        <taxon>Bacteroidota</taxon>
        <taxon>Chitinophagia</taxon>
        <taxon>Chitinophagales</taxon>
        <taxon>Chitinophagaceae</taxon>
        <taxon>Mycovorax</taxon>
    </lineage>
</organism>
<accession>A0ABZ2EGV6</accession>
<dbReference type="SFLD" id="SFLDS00003">
    <property type="entry name" value="Haloacid_Dehalogenase"/>
    <property type="match status" value="1"/>
</dbReference>
<keyword evidence="2" id="KW-1185">Reference proteome</keyword>
<keyword evidence="1" id="KW-0378">Hydrolase</keyword>
<dbReference type="PANTHER" id="PTHR43611">
    <property type="entry name" value="ALPHA-D-GLUCOSE 1-PHOSPHATE PHOSPHATASE"/>
    <property type="match status" value="1"/>
</dbReference>
<reference evidence="2" key="1">
    <citation type="submission" date="2024-01" db="EMBL/GenBank/DDBJ databases">
        <title>Mycovorax composti gen. nov. sp. nov., a member of the family Chitinophagaceae isolated from button mushroom compost.</title>
        <authorList>
            <person name="Thai M."/>
            <person name="Bell T.L."/>
            <person name="Kertesz M.A."/>
        </authorList>
    </citation>
    <scope>NUCLEOTIDE SEQUENCE [LARGE SCALE GENOMIC DNA]</scope>
    <source>
        <strain evidence="2">C216</strain>
    </source>
</reference>
<dbReference type="InterPro" id="IPR036412">
    <property type="entry name" value="HAD-like_sf"/>
</dbReference>
<dbReference type="Pfam" id="PF00702">
    <property type="entry name" value="Hydrolase"/>
    <property type="match status" value="1"/>
</dbReference>
<dbReference type="NCBIfam" id="TIGR01509">
    <property type="entry name" value="HAD-SF-IA-v3"/>
    <property type="match status" value="1"/>
</dbReference>
<proteinExistence type="predicted"/>
<gene>
    <name evidence="1" type="ORF">PIECOFPK_00378</name>
</gene>
<dbReference type="Proteomes" id="UP001321305">
    <property type="component" value="Chromosome"/>
</dbReference>
<evidence type="ECO:0000313" key="2">
    <source>
        <dbReference type="Proteomes" id="UP001321305"/>
    </source>
</evidence>
<dbReference type="Gene3D" id="3.40.50.1000">
    <property type="entry name" value="HAD superfamily/HAD-like"/>
    <property type="match status" value="1"/>
</dbReference>
<protein>
    <submittedName>
        <fullName evidence="1">D-ribitol-5-phosphate phosphatase</fullName>
        <ecNumber evidence="1">3.1.3.-</ecNumber>
    </submittedName>
</protein>
<dbReference type="SFLD" id="SFLDG01129">
    <property type="entry name" value="C1.5:_HAD__Beta-PGM__Phosphata"/>
    <property type="match status" value="1"/>
</dbReference>
<dbReference type="CDD" id="cd02603">
    <property type="entry name" value="HAD_sEH-N_like"/>
    <property type="match status" value="1"/>
</dbReference>